<gene>
    <name evidence="1" type="ORF">BDV41DRAFT_423487</name>
</gene>
<protein>
    <submittedName>
        <fullName evidence="1">Uncharacterized protein</fullName>
    </submittedName>
</protein>
<dbReference type="EMBL" id="ML738364">
    <property type="protein sequence ID" value="KAE8309595.1"/>
    <property type="molecule type" value="Genomic_DNA"/>
</dbReference>
<evidence type="ECO:0000313" key="2">
    <source>
        <dbReference type="Proteomes" id="UP000325433"/>
    </source>
</evidence>
<dbReference type="Proteomes" id="UP000325433">
    <property type="component" value="Unassembled WGS sequence"/>
</dbReference>
<keyword evidence="2" id="KW-1185">Reference proteome</keyword>
<reference evidence="2" key="1">
    <citation type="submission" date="2019-04" db="EMBL/GenBank/DDBJ databases">
        <title>Friends and foes A comparative genomics studyof 23 Aspergillus species from section Flavi.</title>
        <authorList>
            <consortium name="DOE Joint Genome Institute"/>
            <person name="Kjaerbolling I."/>
            <person name="Vesth T."/>
            <person name="Frisvad J.C."/>
            <person name="Nybo J.L."/>
            <person name="Theobald S."/>
            <person name="Kildgaard S."/>
            <person name="Isbrandt T."/>
            <person name="Kuo A."/>
            <person name="Sato A."/>
            <person name="Lyhne E.K."/>
            <person name="Kogle M.E."/>
            <person name="Wiebenga A."/>
            <person name="Kun R.S."/>
            <person name="Lubbers R.J."/>
            <person name="Makela M.R."/>
            <person name="Barry K."/>
            <person name="Chovatia M."/>
            <person name="Clum A."/>
            <person name="Daum C."/>
            <person name="Haridas S."/>
            <person name="He G."/>
            <person name="LaButti K."/>
            <person name="Lipzen A."/>
            <person name="Mondo S."/>
            <person name="Riley R."/>
            <person name="Salamov A."/>
            <person name="Simmons B.A."/>
            <person name="Magnuson J.K."/>
            <person name="Henrissat B."/>
            <person name="Mortensen U.H."/>
            <person name="Larsen T.O."/>
            <person name="Devries R.P."/>
            <person name="Grigoriev I.V."/>
            <person name="Machida M."/>
            <person name="Baker S.E."/>
            <person name="Andersen M.R."/>
        </authorList>
    </citation>
    <scope>NUCLEOTIDE SEQUENCE [LARGE SCALE GENOMIC DNA]</scope>
    <source>
        <strain evidence="2">CBS 130015</strain>
    </source>
</reference>
<name>A0A5N6VM11_9EURO</name>
<evidence type="ECO:0000313" key="1">
    <source>
        <dbReference type="EMBL" id="KAE8309595.1"/>
    </source>
</evidence>
<organism evidence="1 2">
    <name type="scientific">Aspergillus transmontanensis</name>
    <dbReference type="NCBI Taxonomy" id="1034304"/>
    <lineage>
        <taxon>Eukaryota</taxon>
        <taxon>Fungi</taxon>
        <taxon>Dikarya</taxon>
        <taxon>Ascomycota</taxon>
        <taxon>Pezizomycotina</taxon>
        <taxon>Eurotiomycetes</taxon>
        <taxon>Eurotiomycetidae</taxon>
        <taxon>Eurotiales</taxon>
        <taxon>Aspergillaceae</taxon>
        <taxon>Aspergillus</taxon>
        <taxon>Aspergillus subgen. Circumdati</taxon>
    </lineage>
</organism>
<dbReference type="AlphaFoldDB" id="A0A5N6VM11"/>
<sequence length="95" mass="11023">MSLPTSFKLAIKNYLREVEGISGDNNLRYRQKLFADLQNRGGEDANPKRASAAALRIFISTVFRVSQRTSHRTPLPVLFQPRLRYRLPLDRTRYS</sequence>
<accession>A0A5N6VM11</accession>
<proteinExistence type="predicted"/>